<dbReference type="EMBL" id="JAGGLR010000011">
    <property type="protein sequence ID" value="MBP2063256.1"/>
    <property type="molecule type" value="Genomic_DNA"/>
</dbReference>
<keyword evidence="3" id="KW-1185">Reference proteome</keyword>
<dbReference type="AlphaFoldDB" id="A0A060ZKE0"/>
<dbReference type="EMBL" id="LK022848">
    <property type="protein sequence ID" value="CDR01946.1"/>
    <property type="molecule type" value="Genomic_DNA"/>
</dbReference>
<name>A0A060ZKE0_9ACTN</name>
<accession>A0A060ZKE0</accession>
<reference evidence="1" key="1">
    <citation type="submission" date="2014-05" db="EMBL/GenBank/DDBJ databases">
        <authorList>
            <person name="Horn Fabian"/>
        </authorList>
    </citation>
    <scope>NUCLEOTIDE SEQUENCE</scope>
</reference>
<dbReference type="InterPro" id="IPR032710">
    <property type="entry name" value="NTF2-like_dom_sf"/>
</dbReference>
<proteinExistence type="predicted"/>
<dbReference type="Pfam" id="PF07366">
    <property type="entry name" value="SnoaL"/>
    <property type="match status" value="1"/>
</dbReference>
<dbReference type="SUPFAM" id="SSF54427">
    <property type="entry name" value="NTF2-like"/>
    <property type="match status" value="1"/>
</dbReference>
<dbReference type="InterPro" id="IPR009959">
    <property type="entry name" value="Cyclase_SnoaL-like"/>
</dbReference>
<sequence length="187" mass="21084">MTTVISDEILASRQKLVLDHFHDEVRQEWDDVLATFPHPRYELIPTMTVHDGDTAVRGYYRDSRRAFPDQDHEIIALRHSGDAVIVEFWLLGTHLGPLGAIPPTGNRFRVRMTAYFIFGDDGDGAENLVCERIYFDSLTLLKQLIGGLNLRNPRNWPLAVRCLRGLLKEAGGTPHPALVNTPKADLS</sequence>
<evidence type="ECO:0000313" key="1">
    <source>
        <dbReference type="EMBL" id="CDR01946.1"/>
    </source>
</evidence>
<evidence type="ECO:0000313" key="3">
    <source>
        <dbReference type="Proteomes" id="UP000756710"/>
    </source>
</evidence>
<dbReference type="RefSeq" id="WP_044566888.1">
    <property type="nucleotide sequence ID" value="NZ_BAABDR010000078.1"/>
</dbReference>
<dbReference type="PANTHER" id="PTHR38436:SF1">
    <property type="entry name" value="ESTER CYCLASE"/>
    <property type="match status" value="1"/>
</dbReference>
<dbReference type="PANTHER" id="PTHR38436">
    <property type="entry name" value="POLYKETIDE CYCLASE SNOAL-LIKE DOMAIN"/>
    <property type="match status" value="1"/>
</dbReference>
<dbReference type="Proteomes" id="UP000756710">
    <property type="component" value="Unassembled WGS sequence"/>
</dbReference>
<dbReference type="Gene3D" id="3.10.450.50">
    <property type="match status" value="1"/>
</dbReference>
<dbReference type="GO" id="GO:0030638">
    <property type="term" value="P:polyketide metabolic process"/>
    <property type="evidence" value="ECO:0007669"/>
    <property type="project" value="InterPro"/>
</dbReference>
<evidence type="ECO:0000313" key="2">
    <source>
        <dbReference type="EMBL" id="MBP2063256.1"/>
    </source>
</evidence>
<protein>
    <submittedName>
        <fullName evidence="2">Ester cyclase</fullName>
    </submittedName>
</protein>
<gene>
    <name evidence="2" type="ORF">J2Z30_004277</name>
    <name evidence="1" type="ORF">SIRAN550</name>
</gene>
<reference evidence="2 3" key="2">
    <citation type="submission" date="2021-03" db="EMBL/GenBank/DDBJ databases">
        <title>Genomic Encyclopedia of Type Strains, Phase IV (KMG-IV): sequencing the most valuable type-strain genomes for metagenomic binning, comparative biology and taxonomic classification.</title>
        <authorList>
            <person name="Goeker M."/>
        </authorList>
    </citation>
    <scope>NUCLEOTIDE SEQUENCE [LARGE SCALE GENOMIC DNA]</scope>
    <source>
        <strain evidence="2 3">DSM 41954</strain>
    </source>
</reference>
<dbReference type="HOGENOM" id="CLU_125491_0_0_11"/>
<organism evidence="1">
    <name type="scientific">Streptomyces iranensis</name>
    <dbReference type="NCBI Taxonomy" id="576784"/>
    <lineage>
        <taxon>Bacteria</taxon>
        <taxon>Bacillati</taxon>
        <taxon>Actinomycetota</taxon>
        <taxon>Actinomycetes</taxon>
        <taxon>Kitasatosporales</taxon>
        <taxon>Streptomycetaceae</taxon>
        <taxon>Streptomyces</taxon>
        <taxon>Streptomyces violaceusniger group</taxon>
    </lineage>
</organism>